<reference evidence="1 2" key="1">
    <citation type="submission" date="2024-01" db="EMBL/GenBank/DDBJ databases">
        <title>The genomes of 5 underutilized Papilionoideae crops provide insights into root nodulation and disease resistance.</title>
        <authorList>
            <person name="Yuan L."/>
        </authorList>
    </citation>
    <scope>NUCLEOTIDE SEQUENCE [LARGE SCALE GENOMIC DNA]</scope>
    <source>
        <strain evidence="1">LY-2023</strain>
        <tissue evidence="1">Leaf</tissue>
    </source>
</reference>
<dbReference type="Gene3D" id="3.40.50.150">
    <property type="entry name" value="Vaccinia Virus protein VP39"/>
    <property type="match status" value="1"/>
</dbReference>
<name>A0AAN9PL65_CLITE</name>
<accession>A0AAN9PL65</accession>
<dbReference type="InterPro" id="IPR045850">
    <property type="entry name" value="TRM2_met"/>
</dbReference>
<evidence type="ECO:0000313" key="1">
    <source>
        <dbReference type="EMBL" id="KAK7301367.1"/>
    </source>
</evidence>
<dbReference type="Proteomes" id="UP001359559">
    <property type="component" value="Unassembled WGS sequence"/>
</dbReference>
<proteinExistence type="predicted"/>
<dbReference type="GO" id="GO:0003723">
    <property type="term" value="F:RNA binding"/>
    <property type="evidence" value="ECO:0007669"/>
    <property type="project" value="TreeGrafter"/>
</dbReference>
<dbReference type="Gene3D" id="2.40.50.1070">
    <property type="match status" value="1"/>
</dbReference>
<dbReference type="AlphaFoldDB" id="A0AAN9PL65"/>
<sequence>MIRCSRPHTVLLGHFSPTTSTGGLPCKLEGIVACPIENGYRNKCEFRVGYSLEGKMAVGFMLGNFREGVTIVEEVVDYPNVPMIACKYAAIFQEFLQHNDLPVWNRFKNIGF</sequence>
<dbReference type="PANTHER" id="PTHR45904">
    <property type="entry name" value="TRNA (URACIL-5-)-METHYLTRANSFERASE"/>
    <property type="match status" value="1"/>
</dbReference>
<gene>
    <name evidence="1" type="ORF">RJT34_12230</name>
</gene>
<dbReference type="PANTHER" id="PTHR45904:SF2">
    <property type="entry name" value="TRNA (URACIL-5-)-METHYLTRANSFERASE HOMOLOG A"/>
    <property type="match status" value="1"/>
</dbReference>
<organism evidence="1 2">
    <name type="scientific">Clitoria ternatea</name>
    <name type="common">Butterfly pea</name>
    <dbReference type="NCBI Taxonomy" id="43366"/>
    <lineage>
        <taxon>Eukaryota</taxon>
        <taxon>Viridiplantae</taxon>
        <taxon>Streptophyta</taxon>
        <taxon>Embryophyta</taxon>
        <taxon>Tracheophyta</taxon>
        <taxon>Spermatophyta</taxon>
        <taxon>Magnoliopsida</taxon>
        <taxon>eudicotyledons</taxon>
        <taxon>Gunneridae</taxon>
        <taxon>Pentapetalae</taxon>
        <taxon>rosids</taxon>
        <taxon>fabids</taxon>
        <taxon>Fabales</taxon>
        <taxon>Fabaceae</taxon>
        <taxon>Papilionoideae</taxon>
        <taxon>50 kb inversion clade</taxon>
        <taxon>NPAAA clade</taxon>
        <taxon>indigoferoid/millettioid clade</taxon>
        <taxon>Phaseoleae</taxon>
        <taxon>Clitoria</taxon>
    </lineage>
</organism>
<dbReference type="InterPro" id="IPR029063">
    <property type="entry name" value="SAM-dependent_MTases_sf"/>
</dbReference>
<dbReference type="EMBL" id="JAYKXN010000003">
    <property type="protein sequence ID" value="KAK7301367.1"/>
    <property type="molecule type" value="Genomic_DNA"/>
</dbReference>
<comment type="caution">
    <text evidence="1">The sequence shown here is derived from an EMBL/GenBank/DDBJ whole genome shotgun (WGS) entry which is preliminary data.</text>
</comment>
<protein>
    <submittedName>
        <fullName evidence="1">Uncharacterized protein</fullName>
    </submittedName>
</protein>
<evidence type="ECO:0000313" key="2">
    <source>
        <dbReference type="Proteomes" id="UP001359559"/>
    </source>
</evidence>
<keyword evidence="2" id="KW-1185">Reference proteome</keyword>